<evidence type="ECO:0000256" key="2">
    <source>
        <dbReference type="ARBA" id="ARBA00005466"/>
    </source>
</evidence>
<proteinExistence type="inferred from homology"/>
<name>A0ABW7YVV0_9ACTN</name>
<evidence type="ECO:0000256" key="4">
    <source>
        <dbReference type="ARBA" id="ARBA00022827"/>
    </source>
</evidence>
<dbReference type="InterPro" id="IPR050416">
    <property type="entry name" value="FAD-linked_Oxidoreductase"/>
</dbReference>
<dbReference type="Gene3D" id="3.30.43.10">
    <property type="entry name" value="Uridine Diphospho-n-acetylenolpyruvylglucosamine Reductase, domain 2"/>
    <property type="match status" value="1"/>
</dbReference>
<dbReference type="InterPro" id="IPR006094">
    <property type="entry name" value="Oxid_FAD_bind_N"/>
</dbReference>
<keyword evidence="8" id="KW-1185">Reference proteome</keyword>
<keyword evidence="3" id="KW-0285">Flavoprotein</keyword>
<comment type="cofactor">
    <cofactor evidence="1">
        <name>FAD</name>
        <dbReference type="ChEBI" id="CHEBI:57692"/>
    </cofactor>
</comment>
<evidence type="ECO:0000259" key="6">
    <source>
        <dbReference type="PROSITE" id="PS51387"/>
    </source>
</evidence>
<sequence length="420" mass="44185">MRIADFDGTVHLPGDAAFQQAATPWNLAIQQPVLAVAEAAHAGDVATLVRHAARHGLTVTTQPSGHGASGDTEGTILLRTARLDELSVDGRVARVGAGVKWGRVLQAAGPLGLTGLAGSTPAVNVTAYTLGGGLSWFSRAWGWAADSVRAFEIVDAEGAHRRVTADTDAELFWALRGSGGDLAVVTALEFDLHPAPALYGGRLLWPAERAPEVLEAFGEATREAPDELTLWLDLLQFPGGAPPFVALDSTYLGPAREAEALLSRFAAIGGLISDSHAELPVHELGSIEQEPVDPSPGQSQAELLPSLEHAHELLKEPIDPLLSVQIRHLGGALARPSDSAAGPVAEPYLLYLFGIPGAADVEGRQIELAAAVKGTGRKPYTFLKPGETAAQAFSPAAHERLRAIKQARDPHGVFRANYPI</sequence>
<gene>
    <name evidence="7" type="ORF">ACIBG2_21430</name>
</gene>
<accession>A0ABW7YVV0</accession>
<dbReference type="Pfam" id="PF01565">
    <property type="entry name" value="FAD_binding_4"/>
    <property type="match status" value="1"/>
</dbReference>
<dbReference type="RefSeq" id="WP_397083587.1">
    <property type="nucleotide sequence ID" value="NZ_JBITGY010000005.1"/>
</dbReference>
<dbReference type="InterPro" id="IPR016167">
    <property type="entry name" value="FAD-bd_PCMH_sub1"/>
</dbReference>
<dbReference type="InterPro" id="IPR036318">
    <property type="entry name" value="FAD-bd_PCMH-like_sf"/>
</dbReference>
<dbReference type="Gene3D" id="3.30.465.10">
    <property type="match status" value="1"/>
</dbReference>
<reference evidence="7 8" key="1">
    <citation type="submission" date="2024-10" db="EMBL/GenBank/DDBJ databases">
        <title>The Natural Products Discovery Center: Release of the First 8490 Sequenced Strains for Exploring Actinobacteria Biosynthetic Diversity.</title>
        <authorList>
            <person name="Kalkreuter E."/>
            <person name="Kautsar S.A."/>
            <person name="Yang D."/>
            <person name="Bader C.D."/>
            <person name="Teijaro C.N."/>
            <person name="Fluegel L."/>
            <person name="Davis C.M."/>
            <person name="Simpson J.R."/>
            <person name="Lauterbach L."/>
            <person name="Steele A.D."/>
            <person name="Gui C."/>
            <person name="Meng S."/>
            <person name="Li G."/>
            <person name="Viehrig K."/>
            <person name="Ye F."/>
            <person name="Su P."/>
            <person name="Kiefer A.F."/>
            <person name="Nichols A."/>
            <person name="Cepeda A.J."/>
            <person name="Yan W."/>
            <person name="Fan B."/>
            <person name="Jiang Y."/>
            <person name="Adhikari A."/>
            <person name="Zheng C.-J."/>
            <person name="Schuster L."/>
            <person name="Cowan T.M."/>
            <person name="Smanski M.J."/>
            <person name="Chevrette M.G."/>
            <person name="De Carvalho L.P.S."/>
            <person name="Shen B."/>
        </authorList>
    </citation>
    <scope>NUCLEOTIDE SEQUENCE [LARGE SCALE GENOMIC DNA]</scope>
    <source>
        <strain evidence="7 8">NPDC050545</strain>
    </source>
</reference>
<comment type="similarity">
    <text evidence="2">Belongs to the oxygen-dependent FAD-linked oxidoreductase family.</text>
</comment>
<evidence type="ECO:0000256" key="3">
    <source>
        <dbReference type="ARBA" id="ARBA00022630"/>
    </source>
</evidence>
<feature type="domain" description="FAD-binding PCMH-type" evidence="6">
    <location>
        <begin position="28"/>
        <end position="195"/>
    </location>
</feature>
<evidence type="ECO:0000256" key="5">
    <source>
        <dbReference type="ARBA" id="ARBA00023002"/>
    </source>
</evidence>
<dbReference type="PANTHER" id="PTHR42973">
    <property type="entry name" value="BINDING OXIDOREDUCTASE, PUTATIVE (AFU_ORTHOLOGUE AFUA_1G17690)-RELATED"/>
    <property type="match status" value="1"/>
</dbReference>
<evidence type="ECO:0000313" key="7">
    <source>
        <dbReference type="EMBL" id="MFI6499963.1"/>
    </source>
</evidence>
<organism evidence="7 8">
    <name type="scientific">Nonomuraea typhae</name>
    <dbReference type="NCBI Taxonomy" id="2603600"/>
    <lineage>
        <taxon>Bacteria</taxon>
        <taxon>Bacillati</taxon>
        <taxon>Actinomycetota</taxon>
        <taxon>Actinomycetes</taxon>
        <taxon>Streptosporangiales</taxon>
        <taxon>Streptosporangiaceae</taxon>
        <taxon>Nonomuraea</taxon>
    </lineage>
</organism>
<protein>
    <submittedName>
        <fullName evidence="7">FAD-binding oxidoreductase</fullName>
    </submittedName>
</protein>
<comment type="caution">
    <text evidence="7">The sequence shown here is derived from an EMBL/GenBank/DDBJ whole genome shotgun (WGS) entry which is preliminary data.</text>
</comment>
<dbReference type="Gene3D" id="3.40.462.20">
    <property type="match status" value="1"/>
</dbReference>
<dbReference type="EMBL" id="JBITGY010000005">
    <property type="protein sequence ID" value="MFI6499963.1"/>
    <property type="molecule type" value="Genomic_DNA"/>
</dbReference>
<dbReference type="InterPro" id="IPR016169">
    <property type="entry name" value="FAD-bd_PCMH_sub2"/>
</dbReference>
<dbReference type="Proteomes" id="UP001612741">
    <property type="component" value="Unassembled WGS sequence"/>
</dbReference>
<dbReference type="InterPro" id="IPR016166">
    <property type="entry name" value="FAD-bd_PCMH"/>
</dbReference>
<evidence type="ECO:0000256" key="1">
    <source>
        <dbReference type="ARBA" id="ARBA00001974"/>
    </source>
</evidence>
<dbReference type="SUPFAM" id="SSF56176">
    <property type="entry name" value="FAD-binding/transporter-associated domain-like"/>
    <property type="match status" value="1"/>
</dbReference>
<keyword evidence="4" id="KW-0274">FAD</keyword>
<keyword evidence="5" id="KW-0560">Oxidoreductase</keyword>
<dbReference type="PROSITE" id="PS51387">
    <property type="entry name" value="FAD_PCMH"/>
    <property type="match status" value="1"/>
</dbReference>
<evidence type="ECO:0000313" key="8">
    <source>
        <dbReference type="Proteomes" id="UP001612741"/>
    </source>
</evidence>
<dbReference type="PANTHER" id="PTHR42973:SF39">
    <property type="entry name" value="FAD-BINDING PCMH-TYPE DOMAIN-CONTAINING PROTEIN"/>
    <property type="match status" value="1"/>
</dbReference>